<dbReference type="OrthoDB" id="1933717at2759"/>
<dbReference type="GeneID" id="67014641"/>
<gene>
    <name evidence="4" type="ORF">ALTATR162_LOCUS312</name>
</gene>
<evidence type="ECO:0000256" key="2">
    <source>
        <dbReference type="ARBA" id="ARBA00023002"/>
    </source>
</evidence>
<reference evidence="4" key="1">
    <citation type="submission" date="2021-05" db="EMBL/GenBank/DDBJ databases">
        <authorList>
            <person name="Stam R."/>
        </authorList>
    </citation>
    <scope>NUCLEOTIDE SEQUENCE</scope>
    <source>
        <strain evidence="4">CS162</strain>
    </source>
</reference>
<evidence type="ECO:0000313" key="5">
    <source>
        <dbReference type="Proteomes" id="UP000676310"/>
    </source>
</evidence>
<dbReference type="PRINTS" id="PR00080">
    <property type="entry name" value="SDRFAMILY"/>
</dbReference>
<dbReference type="PANTHER" id="PTHR42901">
    <property type="entry name" value="ALCOHOL DEHYDROGENASE"/>
    <property type="match status" value="1"/>
</dbReference>
<organism evidence="4 5">
    <name type="scientific">Alternaria atra</name>
    <dbReference type="NCBI Taxonomy" id="119953"/>
    <lineage>
        <taxon>Eukaryota</taxon>
        <taxon>Fungi</taxon>
        <taxon>Dikarya</taxon>
        <taxon>Ascomycota</taxon>
        <taxon>Pezizomycotina</taxon>
        <taxon>Dothideomycetes</taxon>
        <taxon>Pleosporomycetidae</taxon>
        <taxon>Pleosporales</taxon>
        <taxon>Pleosporineae</taxon>
        <taxon>Pleosporaceae</taxon>
        <taxon>Alternaria</taxon>
        <taxon>Alternaria sect. Ulocladioides</taxon>
    </lineage>
</organism>
<dbReference type="Proteomes" id="UP000676310">
    <property type="component" value="Unassembled WGS sequence"/>
</dbReference>
<dbReference type="PRINTS" id="PR00081">
    <property type="entry name" value="GDHRDH"/>
</dbReference>
<evidence type="ECO:0000313" key="4">
    <source>
        <dbReference type="EMBL" id="CAG5138333.1"/>
    </source>
</evidence>
<dbReference type="InterPro" id="IPR036291">
    <property type="entry name" value="NAD(P)-bd_dom_sf"/>
</dbReference>
<dbReference type="FunFam" id="3.40.50.720:FF:000710">
    <property type="entry name" value="Serine 3-dehydrogenase"/>
    <property type="match status" value="1"/>
</dbReference>
<evidence type="ECO:0000256" key="3">
    <source>
        <dbReference type="RuleBase" id="RU000363"/>
    </source>
</evidence>
<proteinExistence type="inferred from homology"/>
<dbReference type="RefSeq" id="XP_043163840.1">
    <property type="nucleotide sequence ID" value="XM_043307905.1"/>
</dbReference>
<keyword evidence="5" id="KW-1185">Reference proteome</keyword>
<evidence type="ECO:0000256" key="1">
    <source>
        <dbReference type="ARBA" id="ARBA00006484"/>
    </source>
</evidence>
<dbReference type="EMBL" id="CAJRGZ010000014">
    <property type="protein sequence ID" value="CAG5138333.1"/>
    <property type="molecule type" value="Genomic_DNA"/>
</dbReference>
<keyword evidence="2" id="KW-0560">Oxidoreductase</keyword>
<accession>A0A8J2MUR1</accession>
<dbReference type="PANTHER" id="PTHR42901:SF1">
    <property type="entry name" value="ALCOHOL DEHYDROGENASE"/>
    <property type="match status" value="1"/>
</dbReference>
<dbReference type="Pfam" id="PF00106">
    <property type="entry name" value="adh_short"/>
    <property type="match status" value="1"/>
</dbReference>
<dbReference type="GO" id="GO:0016491">
    <property type="term" value="F:oxidoreductase activity"/>
    <property type="evidence" value="ECO:0007669"/>
    <property type="project" value="UniProtKB-KW"/>
</dbReference>
<dbReference type="InterPro" id="IPR002347">
    <property type="entry name" value="SDR_fam"/>
</dbReference>
<dbReference type="SUPFAM" id="SSF51735">
    <property type="entry name" value="NAD(P)-binding Rossmann-fold domains"/>
    <property type="match status" value="1"/>
</dbReference>
<comment type="similarity">
    <text evidence="1 3">Belongs to the short-chain dehydrogenases/reductases (SDR) family.</text>
</comment>
<dbReference type="AlphaFoldDB" id="A0A8J2MUR1"/>
<name>A0A8J2MUR1_9PLEO</name>
<sequence length="318" mass="35132">MIQTNDCLRQYPYEQRISNVPTQVKLYFGQFIHSTFILLPPTMSLKDQTVLITGASMGIGAAIARRLAAENATLILFARSGDKLKAFSDELKAEHKDLKIFLSVVDVQDHTSLSTAIANIVQKVSHIDILINNAGLAIGAPSRFPDLEIQDIITMTSTNINGYMFAAYAVLNEGKMKERGKGTILNVTSTTGLEVPPFPGEAVYHASKACQEAFTNVLRTELVGTDIKVLALRPGVVATNFHEQRVRYDKQSYDTFMSGFEPLVAPDVAEAAAFMLSQKDRVSVKALDVVPTAQRSLQVFDREWNSRDKTRNEETMGN</sequence>
<comment type="caution">
    <text evidence="4">The sequence shown here is derived from an EMBL/GenBank/DDBJ whole genome shotgun (WGS) entry which is preliminary data.</text>
</comment>
<protein>
    <submittedName>
        <fullName evidence="4">Uncharacterized protein</fullName>
    </submittedName>
</protein>
<dbReference type="Gene3D" id="3.40.50.720">
    <property type="entry name" value="NAD(P)-binding Rossmann-like Domain"/>
    <property type="match status" value="1"/>
</dbReference>